<dbReference type="Pfam" id="PF07738">
    <property type="entry name" value="Sad1_UNC"/>
    <property type="match status" value="1"/>
</dbReference>
<feature type="compositionally biased region" description="Low complexity" evidence="11">
    <location>
        <begin position="587"/>
        <end position="599"/>
    </location>
</feature>
<dbReference type="Proteomes" id="UP000008144">
    <property type="component" value="Chromosome 7"/>
</dbReference>
<dbReference type="HOGENOM" id="CLU_362875_0_0_1"/>
<organism evidence="14 15">
    <name type="scientific">Ciona intestinalis</name>
    <name type="common">Transparent sea squirt</name>
    <name type="synonym">Ascidia intestinalis</name>
    <dbReference type="NCBI Taxonomy" id="7719"/>
    <lineage>
        <taxon>Eukaryota</taxon>
        <taxon>Metazoa</taxon>
        <taxon>Chordata</taxon>
        <taxon>Tunicata</taxon>
        <taxon>Ascidiacea</taxon>
        <taxon>Phlebobranchia</taxon>
        <taxon>Cionidae</taxon>
        <taxon>Ciona</taxon>
    </lineage>
</organism>
<feature type="compositionally biased region" description="Basic and acidic residues" evidence="11">
    <location>
        <begin position="601"/>
        <end position="614"/>
    </location>
</feature>
<feature type="region of interest" description="Disordered" evidence="11">
    <location>
        <begin position="526"/>
        <end position="546"/>
    </location>
</feature>
<reference evidence="14" key="4">
    <citation type="submission" date="2025-09" db="UniProtKB">
        <authorList>
            <consortium name="Ensembl"/>
        </authorList>
    </citation>
    <scope>IDENTIFICATION</scope>
</reference>
<keyword evidence="3 12" id="KW-0732">Signal</keyword>
<dbReference type="InterPro" id="IPR012919">
    <property type="entry name" value="SUN_dom"/>
</dbReference>
<evidence type="ECO:0000256" key="7">
    <source>
        <dbReference type="ARBA" id="ARBA00023180"/>
    </source>
</evidence>
<dbReference type="EMBL" id="EAAA01002408">
    <property type="status" value="NOT_ANNOTATED_CDS"/>
    <property type="molecule type" value="Genomic_DNA"/>
</dbReference>
<dbReference type="PANTHER" id="PTHR12953:SF0">
    <property type="entry name" value="SUN DOMAIN-CONTAINING OSSIFICATION FACTOR"/>
    <property type="match status" value="1"/>
</dbReference>
<accession>A0A1W2WEA8</accession>
<keyword evidence="7" id="KW-0325">Glycoprotein</keyword>
<evidence type="ECO:0000313" key="14">
    <source>
        <dbReference type="Ensembl" id="ENSCINP00000022579.2"/>
    </source>
</evidence>
<feature type="region of interest" description="Disordered" evidence="11">
    <location>
        <begin position="582"/>
        <end position="614"/>
    </location>
</feature>
<dbReference type="GeneTree" id="ENSGT00390000013502"/>
<dbReference type="RefSeq" id="XP_002127085.1">
    <property type="nucleotide sequence ID" value="XM_002127049.5"/>
</dbReference>
<comment type="subcellular location">
    <subcellularLocation>
        <location evidence="8">Endomembrane system</location>
        <topology evidence="8">Single-pass type I membrane protein</topology>
    </subcellularLocation>
    <subcellularLocation>
        <location evidence="1">Endoplasmic reticulum membrane</location>
        <topology evidence="1">Single-pass membrane protein</topology>
    </subcellularLocation>
</comment>
<accession>F6V9Z4</accession>
<dbReference type="KEGG" id="cin:100179144"/>
<dbReference type="AlphaFoldDB" id="F6V9Z4"/>
<dbReference type="GO" id="GO:0016020">
    <property type="term" value="C:membrane"/>
    <property type="evidence" value="ECO:0000318"/>
    <property type="project" value="GO_Central"/>
</dbReference>
<keyword evidence="4" id="KW-0256">Endoplasmic reticulum</keyword>
<evidence type="ECO:0000256" key="1">
    <source>
        <dbReference type="ARBA" id="ARBA00004389"/>
    </source>
</evidence>
<proteinExistence type="inferred from homology"/>
<feature type="compositionally biased region" description="Polar residues" evidence="11">
    <location>
        <begin position="114"/>
        <end position="130"/>
    </location>
</feature>
<dbReference type="GO" id="GO:0005789">
    <property type="term" value="C:endoplasmic reticulum membrane"/>
    <property type="evidence" value="ECO:0007669"/>
    <property type="project" value="UniProtKB-SubCell"/>
</dbReference>
<protein>
    <submittedName>
        <fullName evidence="14">SUN domain-containing ossification factor-like</fullName>
    </submittedName>
</protein>
<evidence type="ECO:0000256" key="8">
    <source>
        <dbReference type="ARBA" id="ARBA00046288"/>
    </source>
</evidence>
<evidence type="ECO:0000256" key="12">
    <source>
        <dbReference type="SAM" id="SignalP"/>
    </source>
</evidence>
<dbReference type="FunFam" id="2.60.120.260:FF:000099">
    <property type="entry name" value="Uncharacterized protein, isoform C"/>
    <property type="match status" value="1"/>
</dbReference>
<evidence type="ECO:0000259" key="13">
    <source>
        <dbReference type="PROSITE" id="PS51469"/>
    </source>
</evidence>
<gene>
    <name evidence="14" type="primary">LOC100179144</name>
</gene>
<evidence type="ECO:0000256" key="5">
    <source>
        <dbReference type="ARBA" id="ARBA00022989"/>
    </source>
</evidence>
<keyword evidence="15" id="KW-1185">Reference proteome</keyword>
<dbReference type="InParanoid" id="F6V9Z4"/>
<keyword evidence="6" id="KW-0472">Membrane</keyword>
<feature type="region of interest" description="Disordered" evidence="11">
    <location>
        <begin position="28"/>
        <end position="60"/>
    </location>
</feature>
<feature type="signal peptide" evidence="12">
    <location>
        <begin position="1"/>
        <end position="24"/>
    </location>
</feature>
<evidence type="ECO:0000256" key="11">
    <source>
        <dbReference type="SAM" id="MobiDB-lite"/>
    </source>
</evidence>
<evidence type="ECO:0000256" key="2">
    <source>
        <dbReference type="ARBA" id="ARBA00022692"/>
    </source>
</evidence>
<feature type="compositionally biased region" description="Polar residues" evidence="11">
    <location>
        <begin position="316"/>
        <end position="326"/>
    </location>
</feature>
<feature type="compositionally biased region" description="Basic and acidic residues" evidence="11">
    <location>
        <begin position="50"/>
        <end position="60"/>
    </location>
</feature>
<comment type="subunit">
    <text evidence="10">Interacts with EMP65.</text>
</comment>
<dbReference type="GO" id="GO:0005737">
    <property type="term" value="C:cytoplasm"/>
    <property type="evidence" value="ECO:0000318"/>
    <property type="project" value="GO_Central"/>
</dbReference>
<feature type="region of interest" description="Disordered" evidence="11">
    <location>
        <begin position="86"/>
        <end position="142"/>
    </location>
</feature>
<evidence type="ECO:0000256" key="9">
    <source>
        <dbReference type="ARBA" id="ARBA00061226"/>
    </source>
</evidence>
<dbReference type="Ensembl" id="ENSCINT00000022825.2">
    <property type="protein sequence ID" value="ENSCINP00000022579.2"/>
    <property type="gene ID" value="ENSCING00000011949.2"/>
</dbReference>
<evidence type="ECO:0000256" key="6">
    <source>
        <dbReference type="ARBA" id="ARBA00023136"/>
    </source>
</evidence>
<feature type="chain" id="PRO_5014090240" evidence="12">
    <location>
        <begin position="25"/>
        <end position="770"/>
    </location>
</feature>
<comment type="similarity">
    <text evidence="9">Belongs to the SLP1 family.</text>
</comment>
<dbReference type="STRING" id="7719.ENSCINP00000022579"/>
<feature type="compositionally biased region" description="Basic and acidic residues" evidence="11">
    <location>
        <begin position="92"/>
        <end position="106"/>
    </location>
</feature>
<feature type="compositionally biased region" description="Low complexity" evidence="11">
    <location>
        <begin position="251"/>
        <end position="261"/>
    </location>
</feature>
<sequence length="770" mass="87865">MPLRCFWIFLIGIILILSSSRHRAENIEKKEEETAKDVPISNEEQTENNFKLDKENESETPLDLKIETDKQIDEKNVKHENIPIIPDNTNVKFEKKSEETENENKENPQNTTESVVETSDSENLTKSPENGNIGFEADGSTHVTLNDEKISMEEMKTTTPGVEVEMVNDPKDQEIIDKILNQSVDEPTKEDVNLTKIVDEINNTILNDSHTESKPDVLPTTNDDLTQTVIEPKTTHTVHLNKAVDSEDQETTTTTTTTTTEVKTEEQNEQILEPKSKINKPEKEEEETEAVPTADKEDTTTSNDNEVENTDKQEVIVNSNKTTTANAEEKQNEENVKLEVDSIQSFEEWKKKQIQDREEAAVKVTSQSPPRAIRTKKTQVNYASQDCGAKILTQNPEAKHVSAILDENKDMYMLNPCSANIWFVVELCEPIQIRQLQVANLELFSSAPHIFDISISERYPAREWRPLGTFEARNERTVQTFAPPREELMFAKYIKFEMKSHFGKEHFCPLTLIRVLGVSMVEEYEETEDKNNEKSEMGRESGEQKIIKNIHDDDVVNEDGKESGSIEKMFKIMKNAVGTLLGNGGSEQNTTNETNISNETLDEKTNKTEEDDKIDPKWESPVTLVTNKSEVAPPVLRKTPIVTLVETGDGQEVLMEEDFNPHLHSLRFLDKISRDKFTAHLCWFLELIYRVSVMSCIMQPYNNQTSADPSLYAYVLHKKVNQEQQVPPKVTEFKEKSKDFVKIEEVQKAAPLDDAVEPKKIKIFTKNQKI</sequence>
<dbReference type="InterPro" id="IPR045120">
    <property type="entry name" value="Suco/Slp1-like"/>
</dbReference>
<evidence type="ECO:0000313" key="15">
    <source>
        <dbReference type="Proteomes" id="UP000008144"/>
    </source>
</evidence>
<feature type="region of interest" description="Disordered" evidence="11">
    <location>
        <begin position="236"/>
        <end position="333"/>
    </location>
</feature>
<evidence type="ECO:0000256" key="10">
    <source>
        <dbReference type="ARBA" id="ARBA00064635"/>
    </source>
</evidence>
<dbReference type="PANTHER" id="PTHR12953">
    <property type="entry name" value="MEMBRANE PROTEIN CH1 RELATED"/>
    <property type="match status" value="1"/>
</dbReference>
<name>F6V9Z4_CIOIN</name>
<feature type="domain" description="SUN" evidence="13">
    <location>
        <begin position="359"/>
        <end position="520"/>
    </location>
</feature>
<dbReference type="PROSITE" id="PS51469">
    <property type="entry name" value="SUN"/>
    <property type="match status" value="1"/>
</dbReference>
<feature type="compositionally biased region" description="Basic and acidic residues" evidence="11">
    <location>
        <begin position="262"/>
        <end position="283"/>
    </location>
</feature>
<dbReference type="OrthoDB" id="266334at2759"/>
<reference evidence="14" key="2">
    <citation type="journal article" date="2008" name="Genome Biol.">
        <title>Improved genome assembly and evidence-based global gene model set for the chordate Ciona intestinalis: new insight into intron and operon populations.</title>
        <authorList>
            <person name="Satou Y."/>
            <person name="Mineta K."/>
            <person name="Ogasawara M."/>
            <person name="Sasakura Y."/>
            <person name="Shoguchi E."/>
            <person name="Ueno K."/>
            <person name="Yamada L."/>
            <person name="Matsumoto J."/>
            <person name="Wasserscheid J."/>
            <person name="Dewar K."/>
            <person name="Wiley G.B."/>
            <person name="Macmil S.L."/>
            <person name="Roe B.A."/>
            <person name="Zeller R.W."/>
            <person name="Hastings K.E."/>
            <person name="Lemaire P."/>
            <person name="Lindquist E."/>
            <person name="Endo T."/>
            <person name="Hotta K."/>
            <person name="Inaba K."/>
        </authorList>
    </citation>
    <scope>NUCLEOTIDE SEQUENCE [LARGE SCALE GENOMIC DNA]</scope>
    <source>
        <strain evidence="14">wild type</strain>
    </source>
</reference>
<evidence type="ECO:0000256" key="4">
    <source>
        <dbReference type="ARBA" id="ARBA00022824"/>
    </source>
</evidence>
<evidence type="ECO:0000256" key="3">
    <source>
        <dbReference type="ARBA" id="ARBA00022729"/>
    </source>
</evidence>
<keyword evidence="5" id="KW-1133">Transmembrane helix</keyword>
<keyword evidence="2" id="KW-0812">Transmembrane</keyword>
<reference evidence="15" key="1">
    <citation type="journal article" date="2002" name="Science">
        <title>The draft genome of Ciona intestinalis: insights into chordate and vertebrate origins.</title>
        <authorList>
            <person name="Dehal P."/>
            <person name="Satou Y."/>
            <person name="Campbell R.K."/>
            <person name="Chapman J."/>
            <person name="Degnan B."/>
            <person name="De Tomaso A."/>
            <person name="Davidson B."/>
            <person name="Di Gregorio A."/>
            <person name="Gelpke M."/>
            <person name="Goodstein D.M."/>
            <person name="Harafuji N."/>
            <person name="Hastings K.E."/>
            <person name="Ho I."/>
            <person name="Hotta K."/>
            <person name="Huang W."/>
            <person name="Kawashima T."/>
            <person name="Lemaire P."/>
            <person name="Martinez D."/>
            <person name="Meinertzhagen I.A."/>
            <person name="Necula S."/>
            <person name="Nonaka M."/>
            <person name="Putnam N."/>
            <person name="Rash S."/>
            <person name="Saiga H."/>
            <person name="Satake M."/>
            <person name="Terry A."/>
            <person name="Yamada L."/>
            <person name="Wang H.G."/>
            <person name="Awazu S."/>
            <person name="Azumi K."/>
            <person name="Boore J."/>
            <person name="Branno M."/>
            <person name="Chin-Bow S."/>
            <person name="DeSantis R."/>
            <person name="Doyle S."/>
            <person name="Francino P."/>
            <person name="Keys D.N."/>
            <person name="Haga S."/>
            <person name="Hayashi H."/>
            <person name="Hino K."/>
            <person name="Imai K.S."/>
            <person name="Inaba K."/>
            <person name="Kano S."/>
            <person name="Kobayashi K."/>
            <person name="Kobayashi M."/>
            <person name="Lee B.I."/>
            <person name="Makabe K.W."/>
            <person name="Manohar C."/>
            <person name="Matassi G."/>
            <person name="Medina M."/>
            <person name="Mochizuki Y."/>
            <person name="Mount S."/>
            <person name="Morishita T."/>
            <person name="Miura S."/>
            <person name="Nakayama A."/>
            <person name="Nishizaka S."/>
            <person name="Nomoto H."/>
            <person name="Ohta F."/>
            <person name="Oishi K."/>
            <person name="Rigoutsos I."/>
            <person name="Sano M."/>
            <person name="Sasaki A."/>
            <person name="Sasakura Y."/>
            <person name="Shoguchi E."/>
            <person name="Shin-i T."/>
            <person name="Spagnuolo A."/>
            <person name="Stainier D."/>
            <person name="Suzuki M.M."/>
            <person name="Tassy O."/>
            <person name="Takatori N."/>
            <person name="Tokuoka M."/>
            <person name="Yagi K."/>
            <person name="Yoshizaki F."/>
            <person name="Wada S."/>
            <person name="Zhang C."/>
            <person name="Hyatt P.D."/>
            <person name="Larimer F."/>
            <person name="Detter C."/>
            <person name="Doggett N."/>
            <person name="Glavina T."/>
            <person name="Hawkins T."/>
            <person name="Richardson P."/>
            <person name="Lucas S."/>
            <person name="Kohara Y."/>
            <person name="Levine M."/>
            <person name="Satoh N."/>
            <person name="Rokhsar D.S."/>
        </authorList>
    </citation>
    <scope>NUCLEOTIDE SEQUENCE [LARGE SCALE GENOMIC DNA]</scope>
</reference>
<reference evidence="14" key="3">
    <citation type="submission" date="2025-08" db="UniProtKB">
        <authorList>
            <consortium name="Ensembl"/>
        </authorList>
    </citation>
    <scope>IDENTIFICATION</scope>
</reference>
<feature type="compositionally biased region" description="Basic and acidic residues" evidence="11">
    <location>
        <begin position="529"/>
        <end position="546"/>
    </location>
</feature>
<dbReference type="GeneID" id="100179144"/>